<organism evidence="3 4">
    <name type="scientific">Knufia peltigerae</name>
    <dbReference type="NCBI Taxonomy" id="1002370"/>
    <lineage>
        <taxon>Eukaryota</taxon>
        <taxon>Fungi</taxon>
        <taxon>Dikarya</taxon>
        <taxon>Ascomycota</taxon>
        <taxon>Pezizomycotina</taxon>
        <taxon>Eurotiomycetes</taxon>
        <taxon>Chaetothyriomycetidae</taxon>
        <taxon>Chaetothyriales</taxon>
        <taxon>Trichomeriaceae</taxon>
        <taxon>Knufia</taxon>
    </lineage>
</organism>
<dbReference type="AlphaFoldDB" id="A0AA38Y094"/>
<dbReference type="EMBL" id="JAPDRN010000058">
    <property type="protein sequence ID" value="KAJ9631259.1"/>
    <property type="molecule type" value="Genomic_DNA"/>
</dbReference>
<keyword evidence="2" id="KW-0732">Signal</keyword>
<proteinExistence type="predicted"/>
<feature type="chain" id="PRO_5041441040" evidence="2">
    <location>
        <begin position="19"/>
        <end position="498"/>
    </location>
</feature>
<dbReference type="CDD" id="cd00657">
    <property type="entry name" value="Ferritin_like"/>
    <property type="match status" value="1"/>
</dbReference>
<comment type="caution">
    <text evidence="3">The sequence shown here is derived from an EMBL/GenBank/DDBJ whole genome shotgun (WGS) entry which is preliminary data.</text>
</comment>
<dbReference type="InterPro" id="IPR009078">
    <property type="entry name" value="Ferritin-like_SF"/>
</dbReference>
<evidence type="ECO:0000313" key="4">
    <source>
        <dbReference type="Proteomes" id="UP001172681"/>
    </source>
</evidence>
<gene>
    <name evidence="3" type="ORF">H2204_008201</name>
</gene>
<protein>
    <submittedName>
        <fullName evidence="3">Uncharacterized protein</fullName>
    </submittedName>
</protein>
<evidence type="ECO:0000256" key="2">
    <source>
        <dbReference type="SAM" id="SignalP"/>
    </source>
</evidence>
<evidence type="ECO:0000256" key="1">
    <source>
        <dbReference type="SAM" id="MobiDB-lite"/>
    </source>
</evidence>
<reference evidence="3" key="1">
    <citation type="submission" date="2022-10" db="EMBL/GenBank/DDBJ databases">
        <title>Culturing micro-colonial fungi from biological soil crusts in the Mojave desert and describing Neophaeococcomyces mojavensis, and introducing the new genera and species Taxawa tesnikishii.</title>
        <authorList>
            <person name="Kurbessoian T."/>
            <person name="Stajich J.E."/>
        </authorList>
    </citation>
    <scope>NUCLEOTIDE SEQUENCE</scope>
    <source>
        <strain evidence="3">TK_35</strain>
    </source>
</reference>
<dbReference type="SUPFAM" id="SSF47240">
    <property type="entry name" value="Ferritin-like"/>
    <property type="match status" value="1"/>
</dbReference>
<feature type="region of interest" description="Disordered" evidence="1">
    <location>
        <begin position="22"/>
        <end position="45"/>
    </location>
</feature>
<dbReference type="Proteomes" id="UP001172681">
    <property type="component" value="Unassembled WGS sequence"/>
</dbReference>
<dbReference type="InterPro" id="IPR039254">
    <property type="entry name" value="Rds1"/>
</dbReference>
<name>A0AA38Y094_9EURO</name>
<accession>A0AA38Y094</accession>
<keyword evidence="4" id="KW-1185">Reference proteome</keyword>
<dbReference type="PANTHER" id="PTHR38705">
    <property type="entry name" value="PROTEIN RDS1"/>
    <property type="match status" value="1"/>
</dbReference>
<feature type="signal peptide" evidence="2">
    <location>
        <begin position="1"/>
        <end position="18"/>
    </location>
</feature>
<sequence>MKFFTISALIALTGLTLAAPIDPPKGAPPQGAPPRGPPGGKGSQFSQSDITILQFALTLEHLENTFYQEAFNTFKLQDFINAGFSEEFFVNMQFIAFDESTHVSLLQAAISSAGVVPVLPCTYSFPVTDVASFVTLSAVLESIGTSAYLGAAGFVGSKDILTIAASIMATEGLHTALQRSSLGAIGAPDPFFTPLDPNSVFTLAAQFITACPPSNPPLPFTAFPSLKVDAQQCFDEVGSFGASQAVAAVSATETTTANYATMTWADSTDTSVSDIAAAVSTTVDVASESGAASATETAAASAATTTTEVAAAGTMPPMPSMPMRIRARQDEANASTDSVAAAVSTTTATADAAAATTVDAAAVNSSSTTTTSDVAVASATAVSAGVGSAGASCSVLTAGSMLNLAPDFKSAKKDFSRVKEVFVTFVEGLNVISVGVGLNAGIIGGGGGFGARVPAGIGGQVFVFITAVDISGRRLGDSDVLFGPGIVEIAPSLPQLGF</sequence>
<dbReference type="Pfam" id="PF13668">
    <property type="entry name" value="Ferritin_2"/>
    <property type="match status" value="1"/>
</dbReference>
<feature type="compositionally biased region" description="Pro residues" evidence="1">
    <location>
        <begin position="22"/>
        <end position="37"/>
    </location>
</feature>
<evidence type="ECO:0000313" key="3">
    <source>
        <dbReference type="EMBL" id="KAJ9631259.1"/>
    </source>
</evidence>
<dbReference type="PANTHER" id="PTHR38705:SF1">
    <property type="entry name" value="PROTEIN RDS1"/>
    <property type="match status" value="1"/>
</dbReference>